<keyword evidence="8" id="KW-1185">Reference proteome</keyword>
<feature type="domain" description="L,D-TPase catalytic" evidence="6">
    <location>
        <begin position="11"/>
        <end position="139"/>
    </location>
</feature>
<evidence type="ECO:0000259" key="6">
    <source>
        <dbReference type="Pfam" id="PF03734"/>
    </source>
</evidence>
<dbReference type="SUPFAM" id="SSF141523">
    <property type="entry name" value="L,D-transpeptidase catalytic domain-like"/>
    <property type="match status" value="1"/>
</dbReference>
<name>A0A9Q7AR42_9BACT</name>
<evidence type="ECO:0000256" key="2">
    <source>
        <dbReference type="ARBA" id="ARBA00022679"/>
    </source>
</evidence>
<accession>A0A9Q7AR42</accession>
<dbReference type="GO" id="GO:0018104">
    <property type="term" value="P:peptidoglycan-protein cross-linking"/>
    <property type="evidence" value="ECO:0007669"/>
    <property type="project" value="TreeGrafter"/>
</dbReference>
<dbReference type="PANTHER" id="PTHR30582">
    <property type="entry name" value="L,D-TRANSPEPTIDASE"/>
    <property type="match status" value="1"/>
</dbReference>
<protein>
    <submittedName>
        <fullName evidence="7">L,D-transpeptidase</fullName>
    </submittedName>
</protein>
<evidence type="ECO:0000256" key="5">
    <source>
        <dbReference type="ARBA" id="ARBA00023316"/>
    </source>
</evidence>
<dbReference type="GO" id="GO:0005576">
    <property type="term" value="C:extracellular region"/>
    <property type="evidence" value="ECO:0007669"/>
    <property type="project" value="TreeGrafter"/>
</dbReference>
<keyword evidence="2" id="KW-0808">Transferase</keyword>
<dbReference type="GO" id="GO:0008360">
    <property type="term" value="P:regulation of cell shape"/>
    <property type="evidence" value="ECO:0007669"/>
    <property type="project" value="UniProtKB-KW"/>
</dbReference>
<dbReference type="GO" id="GO:0071555">
    <property type="term" value="P:cell wall organization"/>
    <property type="evidence" value="ECO:0007669"/>
    <property type="project" value="UniProtKB-KW"/>
</dbReference>
<keyword evidence="5" id="KW-0961">Cell wall biogenesis/degradation</keyword>
<dbReference type="EMBL" id="CP072943">
    <property type="protein sequence ID" value="QTX33787.1"/>
    <property type="molecule type" value="Genomic_DNA"/>
</dbReference>
<evidence type="ECO:0000313" key="8">
    <source>
        <dbReference type="Proteomes" id="UP000671879"/>
    </source>
</evidence>
<dbReference type="GO" id="GO:0016740">
    <property type="term" value="F:transferase activity"/>
    <property type="evidence" value="ECO:0007669"/>
    <property type="project" value="UniProtKB-KW"/>
</dbReference>
<evidence type="ECO:0000256" key="3">
    <source>
        <dbReference type="ARBA" id="ARBA00022960"/>
    </source>
</evidence>
<sequence length="141" mass="15586">MPEGVGASDLWIRIEKSAFRLDFCRGAEILASFPVALGSVTGDKEKRGDRRTPEGLFHVEQIQNASWWTHDFGDGQGPVEGAYGPWFIRLKTGWQGIGIHGTHDPGSIGTLVTEGCIRLLNDDIQWLRERTQVGMKVLIGP</sequence>
<dbReference type="KEGG" id="aram:KAR29_10500"/>
<dbReference type="CDD" id="cd16913">
    <property type="entry name" value="YkuD_like"/>
    <property type="match status" value="1"/>
</dbReference>
<gene>
    <name evidence="7" type="ORF">KAR29_10500</name>
</gene>
<keyword evidence="4" id="KW-0573">Peptidoglycan synthesis</keyword>
<evidence type="ECO:0000313" key="7">
    <source>
        <dbReference type="EMBL" id="QTX33787.1"/>
    </source>
</evidence>
<dbReference type="Proteomes" id="UP000671879">
    <property type="component" value="Chromosome"/>
</dbReference>
<dbReference type="Pfam" id="PF03734">
    <property type="entry name" value="YkuD"/>
    <property type="match status" value="1"/>
</dbReference>
<dbReference type="InterPro" id="IPR038063">
    <property type="entry name" value="Transpep_catalytic_dom"/>
</dbReference>
<evidence type="ECO:0000256" key="4">
    <source>
        <dbReference type="ARBA" id="ARBA00022984"/>
    </source>
</evidence>
<evidence type="ECO:0000256" key="1">
    <source>
        <dbReference type="ARBA" id="ARBA00004752"/>
    </source>
</evidence>
<dbReference type="GO" id="GO:0071972">
    <property type="term" value="F:peptidoglycan L,D-transpeptidase activity"/>
    <property type="evidence" value="ECO:0007669"/>
    <property type="project" value="TreeGrafter"/>
</dbReference>
<keyword evidence="3" id="KW-0133">Cell shape</keyword>
<dbReference type="InterPro" id="IPR005490">
    <property type="entry name" value="LD_TPept_cat_dom"/>
</dbReference>
<comment type="pathway">
    <text evidence="1">Cell wall biogenesis; peptidoglycan biosynthesis.</text>
</comment>
<reference evidence="8" key="1">
    <citation type="submission" date="2021-04" db="EMBL/GenBank/DDBJ databases">
        <title>A novel Synergistetes isolate from a pyrite-forming mixed culture.</title>
        <authorList>
            <person name="Bunk B."/>
            <person name="Sproer C."/>
            <person name="Spring S."/>
            <person name="Pester M."/>
        </authorList>
    </citation>
    <scope>NUCLEOTIDE SEQUENCE [LARGE SCALE GENOMIC DNA]</scope>
    <source>
        <strain evidence="8">J.5.4.2-T.3.5.2</strain>
    </source>
</reference>
<proteinExistence type="predicted"/>
<dbReference type="Gene3D" id="2.40.440.10">
    <property type="entry name" value="L,D-transpeptidase catalytic domain-like"/>
    <property type="match status" value="1"/>
</dbReference>
<dbReference type="AlphaFoldDB" id="A0A9Q7AR42"/>
<organism evidence="7 8">
    <name type="scientific">Aminithiophilus ramosus</name>
    <dbReference type="NCBI Taxonomy" id="3029084"/>
    <lineage>
        <taxon>Bacteria</taxon>
        <taxon>Thermotogati</taxon>
        <taxon>Synergistota</taxon>
        <taxon>Synergistia</taxon>
        <taxon>Synergistales</taxon>
        <taxon>Aminithiophilaceae</taxon>
        <taxon>Aminithiophilus</taxon>
    </lineage>
</organism>
<dbReference type="InterPro" id="IPR050979">
    <property type="entry name" value="LD-transpeptidase"/>
</dbReference>